<keyword evidence="1" id="KW-0732">Signal</keyword>
<evidence type="ECO:0000256" key="1">
    <source>
        <dbReference type="SAM" id="SignalP"/>
    </source>
</evidence>
<name>A0ABV0NDT7_9TELE</name>
<comment type="caution">
    <text evidence="2">The sequence shown here is derived from an EMBL/GenBank/DDBJ whole genome shotgun (WGS) entry which is preliminary data.</text>
</comment>
<evidence type="ECO:0008006" key="4">
    <source>
        <dbReference type="Google" id="ProtNLM"/>
    </source>
</evidence>
<dbReference type="PROSITE" id="PS51257">
    <property type="entry name" value="PROKAR_LIPOPROTEIN"/>
    <property type="match status" value="1"/>
</dbReference>
<dbReference type="Proteomes" id="UP001476798">
    <property type="component" value="Unassembled WGS sequence"/>
</dbReference>
<evidence type="ECO:0000313" key="3">
    <source>
        <dbReference type="Proteomes" id="UP001476798"/>
    </source>
</evidence>
<feature type="signal peptide" evidence="1">
    <location>
        <begin position="1"/>
        <end position="21"/>
    </location>
</feature>
<reference evidence="2 3" key="1">
    <citation type="submission" date="2021-06" db="EMBL/GenBank/DDBJ databases">
        <authorList>
            <person name="Palmer J.M."/>
        </authorList>
    </citation>
    <scope>NUCLEOTIDE SEQUENCE [LARGE SCALE GENOMIC DNA]</scope>
    <source>
        <strain evidence="2 3">GA_2019</strain>
        <tissue evidence="2">Muscle</tissue>
    </source>
</reference>
<protein>
    <recommendedName>
        <fullName evidence="4">Secreted protein</fullName>
    </recommendedName>
</protein>
<feature type="chain" id="PRO_5046238705" description="Secreted protein" evidence="1">
    <location>
        <begin position="22"/>
        <end position="104"/>
    </location>
</feature>
<keyword evidence="3" id="KW-1185">Reference proteome</keyword>
<sequence>MRARICAQWTAPSLLAAGCICLFGKQPHHRPDFCLNRKQNLVQWKDSGSRLHLNPVWFGDKCLPSACGIPEPPSHSALSCIFVVDQCDRGECGKNGSFRSKKMR</sequence>
<proteinExistence type="predicted"/>
<evidence type="ECO:0000313" key="2">
    <source>
        <dbReference type="EMBL" id="MEQ2168417.1"/>
    </source>
</evidence>
<dbReference type="EMBL" id="JAHRIO010030971">
    <property type="protein sequence ID" value="MEQ2168417.1"/>
    <property type="molecule type" value="Genomic_DNA"/>
</dbReference>
<accession>A0ABV0NDT7</accession>
<organism evidence="2 3">
    <name type="scientific">Goodea atripinnis</name>
    <dbReference type="NCBI Taxonomy" id="208336"/>
    <lineage>
        <taxon>Eukaryota</taxon>
        <taxon>Metazoa</taxon>
        <taxon>Chordata</taxon>
        <taxon>Craniata</taxon>
        <taxon>Vertebrata</taxon>
        <taxon>Euteleostomi</taxon>
        <taxon>Actinopterygii</taxon>
        <taxon>Neopterygii</taxon>
        <taxon>Teleostei</taxon>
        <taxon>Neoteleostei</taxon>
        <taxon>Acanthomorphata</taxon>
        <taxon>Ovalentaria</taxon>
        <taxon>Atherinomorphae</taxon>
        <taxon>Cyprinodontiformes</taxon>
        <taxon>Goodeidae</taxon>
        <taxon>Goodea</taxon>
    </lineage>
</organism>
<gene>
    <name evidence="2" type="ORF">GOODEAATRI_014166</name>
</gene>